<name>A0A6G6GIR0_9FLAO</name>
<dbReference type="Proteomes" id="UP000505306">
    <property type="component" value="Chromosome"/>
</dbReference>
<dbReference type="SUPFAM" id="SSF53335">
    <property type="entry name" value="S-adenosyl-L-methionine-dependent methyltransferases"/>
    <property type="match status" value="1"/>
</dbReference>
<accession>A0A6G6GIR0</accession>
<keyword evidence="3 6" id="KW-0489">Methyltransferase</keyword>
<evidence type="ECO:0000256" key="3">
    <source>
        <dbReference type="ARBA" id="ARBA00022603"/>
    </source>
</evidence>
<keyword evidence="4 6" id="KW-0808">Transferase</keyword>
<dbReference type="EMBL" id="CP049057">
    <property type="protein sequence ID" value="QIE58432.1"/>
    <property type="molecule type" value="Genomic_DNA"/>
</dbReference>
<protein>
    <recommendedName>
        <fullName evidence="6">Ribosomal RNA large subunit methyltransferase F</fullName>
        <ecNumber evidence="6">2.1.1.181</ecNumber>
    </recommendedName>
    <alternativeName>
        <fullName evidence="6">23S rRNA mA1618 methyltransferase</fullName>
    </alternativeName>
    <alternativeName>
        <fullName evidence="6">rRNA adenine N-6-methyltransferase</fullName>
    </alternativeName>
</protein>
<dbReference type="NCBIfam" id="NF008725">
    <property type="entry name" value="PRK11727.1"/>
    <property type="match status" value="1"/>
</dbReference>
<evidence type="ECO:0000256" key="2">
    <source>
        <dbReference type="ARBA" id="ARBA00022552"/>
    </source>
</evidence>
<keyword evidence="5 6" id="KW-0949">S-adenosyl-L-methionine</keyword>
<evidence type="ECO:0000313" key="8">
    <source>
        <dbReference type="Proteomes" id="UP000505306"/>
    </source>
</evidence>
<evidence type="ECO:0000256" key="1">
    <source>
        <dbReference type="ARBA" id="ARBA00022490"/>
    </source>
</evidence>
<dbReference type="PIRSF" id="PIRSF029038">
    <property type="entry name" value="Mtase_YbiN_prd"/>
    <property type="match status" value="1"/>
</dbReference>
<comment type="subcellular location">
    <subcellularLocation>
        <location evidence="6">Cytoplasm</location>
    </subcellularLocation>
</comment>
<dbReference type="HAMAP" id="MF_01848">
    <property type="entry name" value="23SrRNA_methyltr_F"/>
    <property type="match status" value="1"/>
</dbReference>
<dbReference type="PANTHER" id="PTHR13393:SF0">
    <property type="entry name" value="RNA N6-ADENOSINE-METHYLTRANSFERASE METTL16"/>
    <property type="match status" value="1"/>
</dbReference>
<dbReference type="InterPro" id="IPR016909">
    <property type="entry name" value="rRNA_lsu_MeTfrase_F"/>
</dbReference>
<dbReference type="InterPro" id="IPR010286">
    <property type="entry name" value="METTL16/RlmF"/>
</dbReference>
<sequence>MHPNNIHNASYPFTALTEVHAPLNEYVHVNTYGIETINFADPEAVLHLNKALLKHYYKLADWNIPEGYLCPPIPSRADYLHYLNDLLKRTFPKQKTRHILDIGTGANCIYPLLAYALFNWTAVGCDIDPVAVQAAKANVAATKEFATALEIRHQINNANIFEGIILPEEFYHATVCNPPFYGSAEEANKVALRKMKQLHPEKSILELERNFKGKPNELWCNGGEALFIKRMIKQSVGFKQQVGWFTTLVSKSDNLPKLYKLIQKLGAQHETLQMKHGSKITRVLAWRF</sequence>
<keyword evidence="2 6" id="KW-0698">rRNA processing</keyword>
<dbReference type="KEGG" id="mgel:G5B37_02285"/>
<evidence type="ECO:0000256" key="4">
    <source>
        <dbReference type="ARBA" id="ARBA00022679"/>
    </source>
</evidence>
<gene>
    <name evidence="6 7" type="primary">rlmF</name>
    <name evidence="7" type="ORF">G5B37_02285</name>
</gene>
<proteinExistence type="inferred from homology"/>
<dbReference type="RefSeq" id="WP_164678438.1">
    <property type="nucleotide sequence ID" value="NZ_CP049057.1"/>
</dbReference>
<dbReference type="AlphaFoldDB" id="A0A6G6GIR0"/>
<keyword evidence="1 6" id="KW-0963">Cytoplasm</keyword>
<keyword evidence="8" id="KW-1185">Reference proteome</keyword>
<evidence type="ECO:0000256" key="6">
    <source>
        <dbReference type="HAMAP-Rule" id="MF_01848"/>
    </source>
</evidence>
<dbReference type="Pfam" id="PF05971">
    <property type="entry name" value="Methyltransf_10"/>
    <property type="match status" value="1"/>
</dbReference>
<comment type="similarity">
    <text evidence="6">Belongs to the methyltransferase superfamily. METTL16/RlmF family.</text>
</comment>
<dbReference type="EC" id="2.1.1.181" evidence="6"/>
<organism evidence="7 8">
    <name type="scientific">Rasiella rasia</name>
    <dbReference type="NCBI Taxonomy" id="2744027"/>
    <lineage>
        <taxon>Bacteria</taxon>
        <taxon>Pseudomonadati</taxon>
        <taxon>Bacteroidota</taxon>
        <taxon>Flavobacteriia</taxon>
        <taxon>Flavobacteriales</taxon>
        <taxon>Flavobacteriaceae</taxon>
        <taxon>Rasiella</taxon>
    </lineage>
</organism>
<dbReference type="CDD" id="cd02440">
    <property type="entry name" value="AdoMet_MTases"/>
    <property type="match status" value="1"/>
</dbReference>
<dbReference type="PANTHER" id="PTHR13393">
    <property type="entry name" value="SAM-DEPENDENT METHYLTRANSFERASE"/>
    <property type="match status" value="1"/>
</dbReference>
<comment type="catalytic activity">
    <reaction evidence="6">
        <text>adenosine(1618) in 23S rRNA + S-adenosyl-L-methionine = N(6)-methyladenosine(1618) in 23S rRNA + S-adenosyl-L-homocysteine + H(+)</text>
        <dbReference type="Rhea" id="RHEA:16497"/>
        <dbReference type="Rhea" id="RHEA-COMP:10229"/>
        <dbReference type="Rhea" id="RHEA-COMP:10231"/>
        <dbReference type="ChEBI" id="CHEBI:15378"/>
        <dbReference type="ChEBI" id="CHEBI:57856"/>
        <dbReference type="ChEBI" id="CHEBI:59789"/>
        <dbReference type="ChEBI" id="CHEBI:74411"/>
        <dbReference type="ChEBI" id="CHEBI:74449"/>
        <dbReference type="EC" id="2.1.1.181"/>
    </reaction>
</comment>
<dbReference type="GO" id="GO:0070475">
    <property type="term" value="P:rRNA base methylation"/>
    <property type="evidence" value="ECO:0007669"/>
    <property type="project" value="TreeGrafter"/>
</dbReference>
<reference evidence="7 8" key="1">
    <citation type="submission" date="2020-02" db="EMBL/GenBank/DDBJ databases">
        <title>Complete genome sequence of Flavobacteriaceae bacterium.</title>
        <authorList>
            <person name="Kim S.-J."/>
            <person name="Kim Y.-S."/>
            <person name="Kim K.-H."/>
        </authorList>
    </citation>
    <scope>NUCLEOTIDE SEQUENCE [LARGE SCALE GENOMIC DNA]</scope>
    <source>
        <strain evidence="7 8">RR4-40</strain>
    </source>
</reference>
<dbReference type="Gene3D" id="3.40.50.150">
    <property type="entry name" value="Vaccinia Virus protein VP39"/>
    <property type="match status" value="1"/>
</dbReference>
<comment type="function">
    <text evidence="6">Specifically methylates the adenine in position 1618 of 23S rRNA.</text>
</comment>
<dbReference type="GO" id="GO:0005737">
    <property type="term" value="C:cytoplasm"/>
    <property type="evidence" value="ECO:0007669"/>
    <property type="project" value="UniProtKB-SubCell"/>
</dbReference>
<evidence type="ECO:0000256" key="5">
    <source>
        <dbReference type="ARBA" id="ARBA00022691"/>
    </source>
</evidence>
<dbReference type="GO" id="GO:0052907">
    <property type="term" value="F:23S rRNA (adenine(1618)-N(6))-methyltransferase activity"/>
    <property type="evidence" value="ECO:0007669"/>
    <property type="project" value="UniProtKB-EC"/>
</dbReference>
<evidence type="ECO:0000313" key="7">
    <source>
        <dbReference type="EMBL" id="QIE58432.1"/>
    </source>
</evidence>
<dbReference type="InterPro" id="IPR029063">
    <property type="entry name" value="SAM-dependent_MTases_sf"/>
</dbReference>